<proteinExistence type="predicted"/>
<gene>
    <name evidence="1" type="ORF">ACFOGJ_12560</name>
</gene>
<dbReference type="EMBL" id="JBHRTR010000027">
    <property type="protein sequence ID" value="MFC3228071.1"/>
    <property type="molecule type" value="Genomic_DNA"/>
</dbReference>
<accession>A0ABV7L0C4</accession>
<comment type="caution">
    <text evidence="1">The sequence shown here is derived from an EMBL/GenBank/DDBJ whole genome shotgun (WGS) entry which is preliminary data.</text>
</comment>
<dbReference type="Proteomes" id="UP001595528">
    <property type="component" value="Unassembled WGS sequence"/>
</dbReference>
<protein>
    <submittedName>
        <fullName evidence="1">Uncharacterized protein</fullName>
    </submittedName>
</protein>
<sequence length="115" mass="12018">MAADEGGPLYAAVCAAVPQLPGLLRLAPEAAAGWADIEAAIGSSDLEEVIAAEELGRGGLPMSHGQGTLVAALLARAGYAHMAQRVRPNFWEAMESLDGRNGALLLRLLAEGRWR</sequence>
<evidence type="ECO:0000313" key="2">
    <source>
        <dbReference type="Proteomes" id="UP001595528"/>
    </source>
</evidence>
<evidence type="ECO:0000313" key="1">
    <source>
        <dbReference type="EMBL" id="MFC3228071.1"/>
    </source>
</evidence>
<organism evidence="1 2">
    <name type="scientific">Marinibaculum pumilum</name>
    <dbReference type="NCBI Taxonomy" id="1766165"/>
    <lineage>
        <taxon>Bacteria</taxon>
        <taxon>Pseudomonadati</taxon>
        <taxon>Pseudomonadota</taxon>
        <taxon>Alphaproteobacteria</taxon>
        <taxon>Rhodospirillales</taxon>
        <taxon>Rhodospirillaceae</taxon>
        <taxon>Marinibaculum</taxon>
    </lineage>
</organism>
<dbReference type="RefSeq" id="WP_379900832.1">
    <property type="nucleotide sequence ID" value="NZ_JBHRTR010000027.1"/>
</dbReference>
<reference evidence="2" key="1">
    <citation type="journal article" date="2019" name="Int. J. Syst. Evol. Microbiol.">
        <title>The Global Catalogue of Microorganisms (GCM) 10K type strain sequencing project: providing services to taxonomists for standard genome sequencing and annotation.</title>
        <authorList>
            <consortium name="The Broad Institute Genomics Platform"/>
            <consortium name="The Broad Institute Genome Sequencing Center for Infectious Disease"/>
            <person name="Wu L."/>
            <person name="Ma J."/>
        </authorList>
    </citation>
    <scope>NUCLEOTIDE SEQUENCE [LARGE SCALE GENOMIC DNA]</scope>
    <source>
        <strain evidence="2">KCTC 42964</strain>
    </source>
</reference>
<name>A0ABV7L0C4_9PROT</name>
<keyword evidence="2" id="KW-1185">Reference proteome</keyword>